<proteinExistence type="predicted"/>
<evidence type="ECO:0000313" key="1">
    <source>
        <dbReference type="EMBL" id="KAJ9111531.1"/>
    </source>
</evidence>
<name>A0ACC2WJD0_9TREE</name>
<dbReference type="Proteomes" id="UP001230649">
    <property type="component" value="Unassembled WGS sequence"/>
</dbReference>
<gene>
    <name evidence="1" type="ORF">QFC20_002503</name>
</gene>
<comment type="caution">
    <text evidence="1">The sequence shown here is derived from an EMBL/GenBank/DDBJ whole genome shotgun (WGS) entry which is preliminary data.</text>
</comment>
<protein>
    <submittedName>
        <fullName evidence="1">Uncharacterized protein</fullName>
    </submittedName>
</protein>
<organism evidence="1 2">
    <name type="scientific">Naganishia adeliensis</name>
    <dbReference type="NCBI Taxonomy" id="92952"/>
    <lineage>
        <taxon>Eukaryota</taxon>
        <taxon>Fungi</taxon>
        <taxon>Dikarya</taxon>
        <taxon>Basidiomycota</taxon>
        <taxon>Agaricomycotina</taxon>
        <taxon>Tremellomycetes</taxon>
        <taxon>Filobasidiales</taxon>
        <taxon>Filobasidiaceae</taxon>
        <taxon>Naganishia</taxon>
    </lineage>
</organism>
<keyword evidence="2" id="KW-1185">Reference proteome</keyword>
<reference evidence="1" key="1">
    <citation type="submission" date="2023-04" db="EMBL/GenBank/DDBJ databases">
        <title>Draft Genome sequencing of Naganishia species isolated from polar environments using Oxford Nanopore Technology.</title>
        <authorList>
            <person name="Leo P."/>
            <person name="Venkateswaran K."/>
        </authorList>
    </citation>
    <scope>NUCLEOTIDE SEQUENCE</scope>
    <source>
        <strain evidence="1">MNA-CCFEE 5262</strain>
    </source>
</reference>
<accession>A0ACC2WJD0</accession>
<evidence type="ECO:0000313" key="2">
    <source>
        <dbReference type="Proteomes" id="UP001230649"/>
    </source>
</evidence>
<dbReference type="EMBL" id="JASBWS010000018">
    <property type="protein sequence ID" value="KAJ9111531.1"/>
    <property type="molecule type" value="Genomic_DNA"/>
</dbReference>
<sequence>MSEQPQLRPCPIQDIPPCPRTLILDFRDSYTANLLTLFSTLYPPPEIQSHEIPSQNADNEVPKRGEAENIADKVVIVQADTLDLGTYLGLLKDKEIDCVVLSPGPGRADCEAVSFPTSFLFSGVDLLLKDVPNLMRIIEETRIPILGVCLGMQAIAVHSGAKIVNTPDLKHGHVVPVKHNSTSLFDCIPPVQTDSEPSSNIAEGSCAVGQVDVVAYNSLTVSWHGFPYDKLRVTAWHEVSVHSAETQADEQRTIQAIEGVDRPLWGVQFHPESIASSHGADILRSFLCKTHEFHSKPPSFPPLSERVLKLSPVYHGLDANEPSRPMPRLQDDAKEEDDDEQDVMLESVAETFESADSRSNVDADEMFMQLLEQTDSPLGQVWLDGVSSRAPTTSSIAFPSFILSYSVASRTITCHYPSPSKLKTSIAKASIQLESNPDGEDDDFWNWFGRGHTALKRMSMTQGRRWKARQPSVYHASAEEEDRKPRWKGGWVGWWGYEMKAESLGGYARPPKAVLQGEEPVDACWAWCNLLIQREQNGSWTARGILEADTAGQRPSDDFDLKQAVPDMLPWLHSLGVTCGSNKRDWQSRVTTPETIHHVPMPKFISDMTADEYMEGIQKCRQAIFAGDSYELTMTTQFRASADHGKSSTPTGTAASDALRLYLQLRQQNPAPYSTYLSFPTVDATILSSSPERFLRISPGGRIEMKPIKGTRARVRYPRNADMAIESLGLQATDEQYRSWCEEKDRQIGEALRNDGKERAENLMIVDLIRSDLQSCCTPHSVQVPKLIALETYETVHQLVTTVRGQLLDGIGEVEAVKRSFPPGSMTGAPKLRSVQLLEQFEQRQPRGIYSGAMGYMSIDGAVDLNVVIRTIIIQKTASRSSTRSPTVDEQEETSVERSLTIGAGGAITWLSNPASEWEEVMTKVRSVVG</sequence>